<gene>
    <name evidence="2" type="ORF">CWS01_22015</name>
</gene>
<dbReference type="AlphaFoldDB" id="A0A2N0YW99"/>
<feature type="domain" description="HipA-like kinase" evidence="1">
    <location>
        <begin position="10"/>
        <end position="231"/>
    </location>
</feature>
<sequence>MTIYATEYLGAVDEGEMYAQLFRCSDGNTYVVKAMSNPIGRRAIFNELVSYRLGRLLNLPLSYGRIIVFSKSIFNDPHLLDEKGIQEGPHFGSLFIKNASEYSPDKLYFCKNIHMLPEIIVFDHWITNYDRRLEPQNILVVGKNPYELVLIDHADAFNGPDWTIESLVSWTDSKDIIWGEIYQEFVPFIDNEDPFGLALEKLESITDEEIAAAFGKDIPSEWQVSKEEVKTLLFHLIMRKKRVRKIITHLKSYFPIWNSSSE</sequence>
<evidence type="ECO:0000313" key="3">
    <source>
        <dbReference type="Proteomes" id="UP000233375"/>
    </source>
</evidence>
<evidence type="ECO:0000313" key="2">
    <source>
        <dbReference type="EMBL" id="PKG21528.1"/>
    </source>
</evidence>
<proteinExistence type="predicted"/>
<dbReference type="OrthoDB" id="2939938at2"/>
<evidence type="ECO:0000259" key="1">
    <source>
        <dbReference type="Pfam" id="PF20613"/>
    </source>
</evidence>
<protein>
    <recommendedName>
        <fullName evidence="1">HipA-like kinase domain-containing protein</fullName>
    </recommendedName>
</protein>
<dbReference type="RefSeq" id="WP_101179721.1">
    <property type="nucleotide sequence ID" value="NZ_PISE01000079.1"/>
</dbReference>
<dbReference type="Pfam" id="PF20613">
    <property type="entry name" value="HipA_2"/>
    <property type="match status" value="1"/>
</dbReference>
<organism evidence="2 3">
    <name type="scientific">Niallia nealsonii</name>
    <dbReference type="NCBI Taxonomy" id="115979"/>
    <lineage>
        <taxon>Bacteria</taxon>
        <taxon>Bacillati</taxon>
        <taxon>Bacillota</taxon>
        <taxon>Bacilli</taxon>
        <taxon>Bacillales</taxon>
        <taxon>Bacillaceae</taxon>
        <taxon>Niallia</taxon>
    </lineage>
</organism>
<keyword evidence="3" id="KW-1185">Reference proteome</keyword>
<dbReference type="Proteomes" id="UP000233375">
    <property type="component" value="Unassembled WGS sequence"/>
</dbReference>
<accession>A0A2N0YW99</accession>
<dbReference type="InterPro" id="IPR046748">
    <property type="entry name" value="HipA_2"/>
</dbReference>
<name>A0A2N0YW99_9BACI</name>
<comment type="caution">
    <text evidence="2">The sequence shown here is derived from an EMBL/GenBank/DDBJ whole genome shotgun (WGS) entry which is preliminary data.</text>
</comment>
<dbReference type="EMBL" id="PISE01000079">
    <property type="protein sequence ID" value="PKG21528.1"/>
    <property type="molecule type" value="Genomic_DNA"/>
</dbReference>
<reference evidence="2 3" key="1">
    <citation type="journal article" date="2003" name="Int. J. Syst. Evol. Microbiol.">
        <title>Bacillus nealsonii sp. nov., isolated from a spacecraft-assembly facility, whose spores are gamma-radiation resistant.</title>
        <authorList>
            <person name="Venkateswaran K."/>
            <person name="Kempf M."/>
            <person name="Chen F."/>
            <person name="Satomi M."/>
            <person name="Nicholson W."/>
            <person name="Kern R."/>
        </authorList>
    </citation>
    <scope>NUCLEOTIDE SEQUENCE [LARGE SCALE GENOMIC DNA]</scope>
    <source>
        <strain evidence="2 3">FO-92</strain>
    </source>
</reference>